<proteinExistence type="predicted"/>
<protein>
    <recommendedName>
        <fullName evidence="1">DUF4070 domain-containing protein</fullName>
    </recommendedName>
</protein>
<dbReference type="Proteomes" id="UP001501102">
    <property type="component" value="Unassembled WGS sequence"/>
</dbReference>
<dbReference type="Pfam" id="PF13282">
    <property type="entry name" value="DUF4070"/>
    <property type="match status" value="1"/>
</dbReference>
<reference evidence="2 3" key="1">
    <citation type="journal article" date="2019" name="Int. J. Syst. Evol. Microbiol.">
        <title>The Global Catalogue of Microorganisms (GCM) 10K type strain sequencing project: providing services to taxonomists for standard genome sequencing and annotation.</title>
        <authorList>
            <consortium name="The Broad Institute Genomics Platform"/>
            <consortium name="The Broad Institute Genome Sequencing Center for Infectious Disease"/>
            <person name="Wu L."/>
            <person name="Ma J."/>
        </authorList>
    </citation>
    <scope>NUCLEOTIDE SEQUENCE [LARGE SCALE GENOMIC DNA]</scope>
    <source>
        <strain evidence="2 3">JCM 4087</strain>
    </source>
</reference>
<dbReference type="EMBL" id="BAAAXZ010000014">
    <property type="protein sequence ID" value="GAA2910861.1"/>
    <property type="molecule type" value="Genomic_DNA"/>
</dbReference>
<name>A0ABN3WCV7_STRTU</name>
<organism evidence="2 3">
    <name type="scientific">Streptomyces thioluteus</name>
    <dbReference type="NCBI Taxonomy" id="66431"/>
    <lineage>
        <taxon>Bacteria</taxon>
        <taxon>Bacillati</taxon>
        <taxon>Actinomycetota</taxon>
        <taxon>Actinomycetes</taxon>
        <taxon>Kitasatosporales</taxon>
        <taxon>Streptomycetaceae</taxon>
        <taxon>Streptomyces</taxon>
    </lineage>
</organism>
<evidence type="ECO:0000313" key="2">
    <source>
        <dbReference type="EMBL" id="GAA2910861.1"/>
    </source>
</evidence>
<dbReference type="InterPro" id="IPR025274">
    <property type="entry name" value="DUF4070"/>
</dbReference>
<evidence type="ECO:0000313" key="3">
    <source>
        <dbReference type="Proteomes" id="UP001501102"/>
    </source>
</evidence>
<sequence>MPGTPLWRRLEKEGRILDDAGNRESNVVFRLPEDVVLDGWRRVIGHAYRPAHLYGRYLHQMTTTYPRRLPCPRSSRRYAPRTVLRSLPIIARVLWHCGVRADYRRDFWRMTADALRRRDIEGMMQAAVTGHHLIRFARDAIAGRAEKSFYAPPALARPAARDA</sequence>
<keyword evidence="3" id="KW-1185">Reference proteome</keyword>
<dbReference type="RefSeq" id="WP_344960507.1">
    <property type="nucleotide sequence ID" value="NZ_BAAAXZ010000014.1"/>
</dbReference>
<evidence type="ECO:0000259" key="1">
    <source>
        <dbReference type="Pfam" id="PF13282"/>
    </source>
</evidence>
<feature type="domain" description="DUF4070" evidence="1">
    <location>
        <begin position="4"/>
        <end position="142"/>
    </location>
</feature>
<comment type="caution">
    <text evidence="2">The sequence shown here is derived from an EMBL/GenBank/DDBJ whole genome shotgun (WGS) entry which is preliminary data.</text>
</comment>
<accession>A0ABN3WCV7</accession>
<gene>
    <name evidence="2" type="ORF">GCM10020221_03390</name>
</gene>